<reference evidence="2" key="1">
    <citation type="submission" date="2019-09" db="EMBL/GenBank/DDBJ databases">
        <title>Distinct polysaccharide growth profiles of human intestinal Prevotella copri isolates.</title>
        <authorList>
            <person name="Fehlner-Peach H."/>
            <person name="Magnabosco C."/>
            <person name="Raghavan V."/>
            <person name="Scher J.U."/>
            <person name="Tett A."/>
            <person name="Cox L.M."/>
            <person name="Gottsegen C."/>
            <person name="Watters A."/>
            <person name="Wiltshire- Gordon J.D."/>
            <person name="Segata N."/>
            <person name="Bonneau R."/>
            <person name="Littman D.R."/>
        </authorList>
    </citation>
    <scope>NUCLEOTIDE SEQUENCE [LARGE SCALE GENOMIC DNA]</scope>
    <source>
        <strain evidence="2">iP54</strain>
    </source>
</reference>
<accession>A0A646HEQ2</accession>
<dbReference type="Pfam" id="PF17170">
    <property type="entry name" value="DUF5128"/>
    <property type="match status" value="1"/>
</dbReference>
<dbReference type="Gene3D" id="2.120.10.30">
    <property type="entry name" value="TolB, C-terminal domain"/>
    <property type="match status" value="1"/>
</dbReference>
<dbReference type="SUPFAM" id="SSF101898">
    <property type="entry name" value="NHL repeat"/>
    <property type="match status" value="1"/>
</dbReference>
<evidence type="ECO:0000313" key="1">
    <source>
        <dbReference type="EMBL" id="MQN89136.1"/>
    </source>
</evidence>
<dbReference type="AlphaFoldDB" id="A0A646HEQ2"/>
<comment type="caution">
    <text evidence="1">The sequence shown here is derived from an EMBL/GenBank/DDBJ whole genome shotgun (WGS) entry which is preliminary data.</text>
</comment>
<name>A0A646HEQ2_9BACT</name>
<protein>
    <submittedName>
        <fullName evidence="1">6-bladed beta-propeller</fullName>
    </submittedName>
</protein>
<dbReference type="PROSITE" id="PS51257">
    <property type="entry name" value="PROKAR_LIPOPROTEIN"/>
    <property type="match status" value="1"/>
</dbReference>
<dbReference type="EMBL" id="VZBQ01000049">
    <property type="protein sequence ID" value="MQN89136.1"/>
    <property type="molecule type" value="Genomic_DNA"/>
</dbReference>
<dbReference type="RefSeq" id="WP_153112641.1">
    <property type="nucleotide sequence ID" value="NZ_JAVRBH010000001.1"/>
</dbReference>
<sequence length="362" mass="41717">MKTDVRSLIVGTYLLSLVCSCASEGTLDNGKPLSLMEDSKNMVEMAQLFTPLSMVALDEKQSDKLKWISKIDYVNGRYYVLGGLERGKLITFDSKGKFLMDIGDIGHASGEYVQASDFAIDKANNRIAILEAPNKVLLYDMNGKFLFEKYFKKTSFWNIAWNNNEYILSTNNFSIQEKDKLLYVYDENFNLKNSYVDNLPYTIGMSNVLATPLQVDGNDVNYIDPVTKGIYTYKSKVADVQRTYKWLLPNPMPDKDYVHYKTFVENQYRYDFILDAVVDENRILTSYKRGDYMFVNLMTRSGMSKTFGHIDVSLPKLIKGSGRYVFLAIRGREYLKDKAYFTKYKKGINNNDGYLIFKCKLK</sequence>
<organism evidence="1 2">
    <name type="scientific">Segatella copri</name>
    <dbReference type="NCBI Taxonomy" id="165179"/>
    <lineage>
        <taxon>Bacteria</taxon>
        <taxon>Pseudomonadati</taxon>
        <taxon>Bacteroidota</taxon>
        <taxon>Bacteroidia</taxon>
        <taxon>Bacteroidales</taxon>
        <taxon>Prevotellaceae</taxon>
        <taxon>Segatella</taxon>
    </lineage>
</organism>
<proteinExistence type="predicted"/>
<gene>
    <name evidence="1" type="ORF">F7D59_04500</name>
</gene>
<evidence type="ECO:0000313" key="2">
    <source>
        <dbReference type="Proteomes" id="UP000420635"/>
    </source>
</evidence>
<dbReference type="InterPro" id="IPR011042">
    <property type="entry name" value="6-blade_b-propeller_TolB-like"/>
</dbReference>
<dbReference type="Proteomes" id="UP000420635">
    <property type="component" value="Unassembled WGS sequence"/>
</dbReference>